<reference evidence="1 2" key="1">
    <citation type="journal article" date="2023" name="Mol. Ecol. Resour.">
        <title>Chromosome-level genome assembly of a triploid poplar Populus alba 'Berolinensis'.</title>
        <authorList>
            <person name="Chen S."/>
            <person name="Yu Y."/>
            <person name="Wang X."/>
            <person name="Wang S."/>
            <person name="Zhang T."/>
            <person name="Zhou Y."/>
            <person name="He R."/>
            <person name="Meng N."/>
            <person name="Wang Y."/>
            <person name="Liu W."/>
            <person name="Liu Z."/>
            <person name="Liu J."/>
            <person name="Guo Q."/>
            <person name="Huang H."/>
            <person name="Sederoff R.R."/>
            <person name="Wang G."/>
            <person name="Qu G."/>
            <person name="Chen S."/>
        </authorList>
    </citation>
    <scope>NUCLEOTIDE SEQUENCE [LARGE SCALE GENOMIC DNA]</scope>
    <source>
        <strain evidence="1">SC-2020</strain>
    </source>
</reference>
<dbReference type="Proteomes" id="UP001164929">
    <property type="component" value="Chromosome 4"/>
</dbReference>
<proteinExistence type="predicted"/>
<name>A0AAD6R1L1_9ROSI</name>
<sequence length="36" mass="4135">MEGFLMWGFAYLLVSPRGFIERVCASVGGERIWGWI</sequence>
<gene>
    <name evidence="1" type="ORF">NC653_011258</name>
</gene>
<dbReference type="AlphaFoldDB" id="A0AAD6R1L1"/>
<accession>A0AAD6R1L1</accession>
<organism evidence="1 2">
    <name type="scientific">Populus alba x Populus x berolinensis</name>
    <dbReference type="NCBI Taxonomy" id="444605"/>
    <lineage>
        <taxon>Eukaryota</taxon>
        <taxon>Viridiplantae</taxon>
        <taxon>Streptophyta</taxon>
        <taxon>Embryophyta</taxon>
        <taxon>Tracheophyta</taxon>
        <taxon>Spermatophyta</taxon>
        <taxon>Magnoliopsida</taxon>
        <taxon>eudicotyledons</taxon>
        <taxon>Gunneridae</taxon>
        <taxon>Pentapetalae</taxon>
        <taxon>rosids</taxon>
        <taxon>fabids</taxon>
        <taxon>Malpighiales</taxon>
        <taxon>Salicaceae</taxon>
        <taxon>Saliceae</taxon>
        <taxon>Populus</taxon>
    </lineage>
</organism>
<dbReference type="EMBL" id="JAQIZT010000004">
    <property type="protein sequence ID" value="KAJ7000748.1"/>
    <property type="molecule type" value="Genomic_DNA"/>
</dbReference>
<evidence type="ECO:0000313" key="2">
    <source>
        <dbReference type="Proteomes" id="UP001164929"/>
    </source>
</evidence>
<comment type="caution">
    <text evidence="1">The sequence shown here is derived from an EMBL/GenBank/DDBJ whole genome shotgun (WGS) entry which is preliminary data.</text>
</comment>
<keyword evidence="2" id="KW-1185">Reference proteome</keyword>
<evidence type="ECO:0000313" key="1">
    <source>
        <dbReference type="EMBL" id="KAJ7000748.1"/>
    </source>
</evidence>
<protein>
    <submittedName>
        <fullName evidence="1">Uncharacterized protein</fullName>
    </submittedName>
</protein>